<dbReference type="Proteomes" id="UP001050691">
    <property type="component" value="Unassembled WGS sequence"/>
</dbReference>
<sequence>MEQIYRYFENLITSLRWFGNISFGTPPQTLTVVFDTGSGTAVSVFNQDFENLTVRECTDTMAILGLSAPDVPLLLITDQTEGFDIDPFSGIVGMAFRPNQTIFSLFLTPKIVGNAELTLGGIDESKVNGTLIFSPIVLPHDGSDGSLWMLNSSTIIVNNQSSPILQKPLEIIFDSGTSNLVFDSNITKAIYQLISPNIKPHGTLGAFGLPCSEIGSVVADISFTFTNISGNPFVLSVPSEEFNLGPFDDDPTTCQTLINALDGFNIIGGSLLKHYYSVWDVDHAQLGFVIPPDQPLTSTTSNTTGVSAAPASGAYLPTLLSIVAVLLLSMTVV</sequence>
<dbReference type="EMBL" id="BPWL01000011">
    <property type="protein sequence ID" value="GJJ15270.1"/>
    <property type="molecule type" value="Genomic_DNA"/>
</dbReference>
<name>A0AAV5ALF4_9AGAM</name>
<dbReference type="PROSITE" id="PS00141">
    <property type="entry name" value="ASP_PROTEASE"/>
    <property type="match status" value="1"/>
</dbReference>
<dbReference type="SUPFAM" id="SSF50630">
    <property type="entry name" value="Acid proteases"/>
    <property type="match status" value="1"/>
</dbReference>
<dbReference type="InterPro" id="IPR001969">
    <property type="entry name" value="Aspartic_peptidase_AS"/>
</dbReference>
<dbReference type="PANTHER" id="PTHR47966:SF51">
    <property type="entry name" value="BETA-SITE APP-CLEAVING ENZYME, ISOFORM A-RELATED"/>
    <property type="match status" value="1"/>
</dbReference>
<evidence type="ECO:0000256" key="2">
    <source>
        <dbReference type="ARBA" id="ARBA00022750"/>
    </source>
</evidence>
<organism evidence="6 7">
    <name type="scientific">Clathrus columnatus</name>
    <dbReference type="NCBI Taxonomy" id="1419009"/>
    <lineage>
        <taxon>Eukaryota</taxon>
        <taxon>Fungi</taxon>
        <taxon>Dikarya</taxon>
        <taxon>Basidiomycota</taxon>
        <taxon>Agaricomycotina</taxon>
        <taxon>Agaricomycetes</taxon>
        <taxon>Phallomycetidae</taxon>
        <taxon>Phallales</taxon>
        <taxon>Clathraceae</taxon>
        <taxon>Clathrus</taxon>
    </lineage>
</organism>
<dbReference type="InterPro" id="IPR033121">
    <property type="entry name" value="PEPTIDASE_A1"/>
</dbReference>
<comment type="caution">
    <text evidence="6">The sequence shown here is derived from an EMBL/GenBank/DDBJ whole genome shotgun (WGS) entry which is preliminary data.</text>
</comment>
<dbReference type="PANTHER" id="PTHR47966">
    <property type="entry name" value="BETA-SITE APP-CLEAVING ENZYME, ISOFORM A-RELATED"/>
    <property type="match status" value="1"/>
</dbReference>
<evidence type="ECO:0000313" key="7">
    <source>
        <dbReference type="Proteomes" id="UP001050691"/>
    </source>
</evidence>
<evidence type="ECO:0000256" key="1">
    <source>
        <dbReference type="ARBA" id="ARBA00007447"/>
    </source>
</evidence>
<dbReference type="GO" id="GO:0006508">
    <property type="term" value="P:proteolysis"/>
    <property type="evidence" value="ECO:0007669"/>
    <property type="project" value="UniProtKB-KW"/>
</dbReference>
<dbReference type="AlphaFoldDB" id="A0AAV5ALF4"/>
<keyword evidence="3" id="KW-1015">Disulfide bond</keyword>
<protein>
    <recommendedName>
        <fullName evidence="5">Peptidase A1 domain-containing protein</fullName>
    </recommendedName>
</protein>
<keyword evidence="4" id="KW-0645">Protease</keyword>
<proteinExistence type="inferred from homology"/>
<gene>
    <name evidence="6" type="ORF">Clacol_009546</name>
</gene>
<dbReference type="InterPro" id="IPR034164">
    <property type="entry name" value="Pepsin-like_dom"/>
</dbReference>
<evidence type="ECO:0000313" key="6">
    <source>
        <dbReference type="EMBL" id="GJJ15270.1"/>
    </source>
</evidence>
<keyword evidence="4" id="KW-0378">Hydrolase</keyword>
<dbReference type="GO" id="GO:0004190">
    <property type="term" value="F:aspartic-type endopeptidase activity"/>
    <property type="evidence" value="ECO:0007669"/>
    <property type="project" value="UniProtKB-KW"/>
</dbReference>
<dbReference type="PROSITE" id="PS51767">
    <property type="entry name" value="PEPTIDASE_A1"/>
    <property type="match status" value="1"/>
</dbReference>
<accession>A0AAV5ALF4</accession>
<keyword evidence="2 4" id="KW-0064">Aspartyl protease</keyword>
<evidence type="ECO:0000256" key="3">
    <source>
        <dbReference type="PIRSR" id="PIRSR601461-2"/>
    </source>
</evidence>
<feature type="domain" description="Peptidase A1" evidence="5">
    <location>
        <begin position="1"/>
        <end position="289"/>
    </location>
</feature>
<dbReference type="CDD" id="cd05471">
    <property type="entry name" value="pepsin_like"/>
    <property type="match status" value="1"/>
</dbReference>
<dbReference type="PRINTS" id="PR00792">
    <property type="entry name" value="PEPSIN"/>
</dbReference>
<dbReference type="Pfam" id="PF00026">
    <property type="entry name" value="Asp"/>
    <property type="match status" value="2"/>
</dbReference>
<evidence type="ECO:0000259" key="5">
    <source>
        <dbReference type="PROSITE" id="PS51767"/>
    </source>
</evidence>
<dbReference type="InterPro" id="IPR021109">
    <property type="entry name" value="Peptidase_aspartic_dom_sf"/>
</dbReference>
<evidence type="ECO:0000256" key="4">
    <source>
        <dbReference type="RuleBase" id="RU000454"/>
    </source>
</evidence>
<reference evidence="6" key="1">
    <citation type="submission" date="2021-10" db="EMBL/GenBank/DDBJ databases">
        <title>De novo Genome Assembly of Clathrus columnatus (Basidiomycota, Fungi) Using Illumina and Nanopore Sequence Data.</title>
        <authorList>
            <person name="Ogiso-Tanaka E."/>
            <person name="Itagaki H."/>
            <person name="Hosoya T."/>
            <person name="Hosaka K."/>
        </authorList>
    </citation>
    <scope>NUCLEOTIDE SEQUENCE</scope>
    <source>
        <strain evidence="6">MO-923</strain>
    </source>
</reference>
<comment type="similarity">
    <text evidence="1 4">Belongs to the peptidase A1 family.</text>
</comment>
<feature type="disulfide bond" evidence="3">
    <location>
        <begin position="211"/>
        <end position="254"/>
    </location>
</feature>
<dbReference type="Gene3D" id="2.40.70.10">
    <property type="entry name" value="Acid Proteases"/>
    <property type="match status" value="3"/>
</dbReference>
<keyword evidence="7" id="KW-1185">Reference proteome</keyword>
<dbReference type="InterPro" id="IPR001461">
    <property type="entry name" value="Aspartic_peptidase_A1"/>
</dbReference>